<keyword evidence="3" id="KW-0315">Glutamine amidotransferase</keyword>
<keyword evidence="2" id="KW-0061">Asparagine biosynthesis</keyword>
<dbReference type="Gene3D" id="3.40.50.620">
    <property type="entry name" value="HUPs"/>
    <property type="match status" value="1"/>
</dbReference>
<evidence type="ECO:0000256" key="3">
    <source>
        <dbReference type="ARBA" id="ARBA00022962"/>
    </source>
</evidence>
<dbReference type="Pfam" id="PF13537">
    <property type="entry name" value="GATase_7"/>
    <property type="match status" value="1"/>
</dbReference>
<dbReference type="Gene3D" id="3.60.20.10">
    <property type="entry name" value="Glutamine Phosphoribosylpyrophosphate, subunit 1, domain 1"/>
    <property type="match status" value="1"/>
</dbReference>
<dbReference type="EMBL" id="ML996597">
    <property type="protein sequence ID" value="KAF2752729.1"/>
    <property type="molecule type" value="Genomic_DNA"/>
</dbReference>
<dbReference type="GO" id="GO:0006529">
    <property type="term" value="P:asparagine biosynthetic process"/>
    <property type="evidence" value="ECO:0007669"/>
    <property type="project" value="UniProtKB-KW"/>
</dbReference>
<dbReference type="GeneID" id="54488789"/>
<dbReference type="GO" id="GO:0004066">
    <property type="term" value="F:asparagine synthase (glutamine-hydrolyzing) activity"/>
    <property type="evidence" value="ECO:0007669"/>
    <property type="project" value="InterPro"/>
</dbReference>
<dbReference type="RefSeq" id="XP_033595180.1">
    <property type="nucleotide sequence ID" value="XM_033747735.1"/>
</dbReference>
<reference evidence="5" key="1">
    <citation type="journal article" date="2020" name="Stud. Mycol.">
        <title>101 Dothideomycetes genomes: a test case for predicting lifestyles and emergence of pathogens.</title>
        <authorList>
            <person name="Haridas S."/>
            <person name="Albert R."/>
            <person name="Binder M."/>
            <person name="Bloem J."/>
            <person name="Labutti K."/>
            <person name="Salamov A."/>
            <person name="Andreopoulos B."/>
            <person name="Baker S."/>
            <person name="Barry K."/>
            <person name="Bills G."/>
            <person name="Bluhm B."/>
            <person name="Cannon C."/>
            <person name="Castanera R."/>
            <person name="Culley D."/>
            <person name="Daum C."/>
            <person name="Ezra D."/>
            <person name="Gonzalez J."/>
            <person name="Henrissat B."/>
            <person name="Kuo A."/>
            <person name="Liang C."/>
            <person name="Lipzen A."/>
            <person name="Lutzoni F."/>
            <person name="Magnuson J."/>
            <person name="Mondo S."/>
            <person name="Nolan M."/>
            <person name="Ohm R."/>
            <person name="Pangilinan J."/>
            <person name="Park H.-J."/>
            <person name="Ramirez L."/>
            <person name="Alfaro M."/>
            <person name="Sun H."/>
            <person name="Tritt A."/>
            <person name="Yoshinaga Y."/>
            <person name="Zwiers L.-H."/>
            <person name="Turgeon B."/>
            <person name="Goodwin S."/>
            <person name="Spatafora J."/>
            <person name="Crous P."/>
            <person name="Grigoriev I."/>
        </authorList>
    </citation>
    <scope>NUCLEOTIDE SEQUENCE</scope>
    <source>
        <strain evidence="5">CBS 121739</strain>
    </source>
</reference>
<name>A0A6A6VS78_9PEZI</name>
<dbReference type="InterPro" id="IPR017932">
    <property type="entry name" value="GATase_2_dom"/>
</dbReference>
<dbReference type="InterPro" id="IPR051857">
    <property type="entry name" value="Asn_synthetase_domain"/>
</dbReference>
<feature type="domain" description="Glutamine amidotransferase type-2" evidence="4">
    <location>
        <begin position="2"/>
        <end position="197"/>
    </location>
</feature>
<evidence type="ECO:0000313" key="5">
    <source>
        <dbReference type="EMBL" id="KAF2752729.1"/>
    </source>
</evidence>
<dbReference type="SUPFAM" id="SSF56235">
    <property type="entry name" value="N-terminal nucleophile aminohydrolases (Ntn hydrolases)"/>
    <property type="match status" value="1"/>
</dbReference>
<protein>
    <recommendedName>
        <fullName evidence="4">Glutamine amidotransferase type-2 domain-containing protein</fullName>
    </recommendedName>
</protein>
<dbReference type="OrthoDB" id="10252281at2759"/>
<dbReference type="PANTHER" id="PTHR45937">
    <property type="entry name" value="ASPARAGINE SYNTHETASE DOMAIN-CONTAINING PROTEIN 1"/>
    <property type="match status" value="1"/>
</dbReference>
<organism evidence="5 6">
    <name type="scientific">Pseudovirgaria hyperparasitica</name>
    <dbReference type="NCBI Taxonomy" id="470096"/>
    <lineage>
        <taxon>Eukaryota</taxon>
        <taxon>Fungi</taxon>
        <taxon>Dikarya</taxon>
        <taxon>Ascomycota</taxon>
        <taxon>Pezizomycotina</taxon>
        <taxon>Dothideomycetes</taxon>
        <taxon>Dothideomycetes incertae sedis</taxon>
        <taxon>Acrospermales</taxon>
        <taxon>Acrospermaceae</taxon>
        <taxon>Pseudovirgaria</taxon>
    </lineage>
</organism>
<evidence type="ECO:0000259" key="4">
    <source>
        <dbReference type="PROSITE" id="PS51278"/>
    </source>
</evidence>
<sequence>MCGIFVSLSATAPPAKPNADISELLRRRGPDSVEDHVVTIPNENFTLYAYFLTTVLSLRGSDIVAQPLVDRASGSVLCWNGEAWSIRDEIVAESDTTKVFQSLLAASLANARARATTDDHNDAILGVLSSVRGPYALVFYDAASGRLYFGRDCLGRRSLLYCSDTVGEITISSLTDSQFSGRFHEVEADGLRVIDLSRPSKEFVINRIPYDHKSDSPQKLPFGPLNKAHPTADQTLSALTIASAPVHDLERVLRQSLSLRVQKIKAGPSVEADTGQCILAILFSGGLDCSVIARMTHDLLDESEPVDLLNVAFHNPRTHKPAEPGQELTKTSYELCPDRLTGRKTFAELQRVCPSRTWRFVAINIPYEDTLSHRELVKKLMQPHNTEMDLSISYALYFASRGIGTAYNSNGSVIQDYSTSARVLLSGLGADELFGGYQRHATAYSRSGFPGLLDELELDVNRLGKRNLGRDDRVISHWGKEARFPYLDEDVMSWALSAPIWQKCGFGLPESPSSEDQALEPGKLVLRLLAARLGMTGVASEKKRAVGSTCCWIKDKADQADSIRCKDGEDGEQQKQRHPCAVMKATQLCKCPYVS</sequence>
<dbReference type="Proteomes" id="UP000799437">
    <property type="component" value="Unassembled WGS sequence"/>
</dbReference>
<accession>A0A6A6VS78</accession>
<evidence type="ECO:0000256" key="2">
    <source>
        <dbReference type="ARBA" id="ARBA00022888"/>
    </source>
</evidence>
<dbReference type="SUPFAM" id="SSF52402">
    <property type="entry name" value="Adenine nucleotide alpha hydrolases-like"/>
    <property type="match status" value="1"/>
</dbReference>
<dbReference type="CDD" id="cd01991">
    <property type="entry name" value="Asn_synthase_B_C"/>
    <property type="match status" value="1"/>
</dbReference>
<dbReference type="AlphaFoldDB" id="A0A6A6VS78"/>
<dbReference type="InterPro" id="IPR029055">
    <property type="entry name" value="Ntn_hydrolases_N"/>
</dbReference>
<gene>
    <name evidence="5" type="ORF">EJ05DRAFT_505777</name>
</gene>
<dbReference type="CDD" id="cd03766">
    <property type="entry name" value="Gn_AT_II_novel"/>
    <property type="match status" value="1"/>
</dbReference>
<dbReference type="PANTHER" id="PTHR45937:SF1">
    <property type="entry name" value="ASPARAGINE SYNTHETASE DOMAIN-CONTAINING PROTEIN 1"/>
    <property type="match status" value="1"/>
</dbReference>
<proteinExistence type="predicted"/>
<dbReference type="InterPro" id="IPR001962">
    <property type="entry name" value="Asn_synthase"/>
</dbReference>
<dbReference type="Pfam" id="PF00733">
    <property type="entry name" value="Asn_synthase"/>
    <property type="match status" value="2"/>
</dbReference>
<dbReference type="InterPro" id="IPR014729">
    <property type="entry name" value="Rossmann-like_a/b/a_fold"/>
</dbReference>
<evidence type="ECO:0000313" key="6">
    <source>
        <dbReference type="Proteomes" id="UP000799437"/>
    </source>
</evidence>
<evidence type="ECO:0000256" key="1">
    <source>
        <dbReference type="ARBA" id="ARBA00022605"/>
    </source>
</evidence>
<keyword evidence="1" id="KW-0028">Amino-acid biosynthesis</keyword>
<keyword evidence="6" id="KW-1185">Reference proteome</keyword>
<dbReference type="PROSITE" id="PS51278">
    <property type="entry name" value="GATASE_TYPE_2"/>
    <property type="match status" value="1"/>
</dbReference>